<dbReference type="EMBL" id="MU117967">
    <property type="protein sequence ID" value="KAF9652701.1"/>
    <property type="molecule type" value="Genomic_DNA"/>
</dbReference>
<gene>
    <name evidence="1" type="ORF">BDM02DRAFT_3178008</name>
</gene>
<dbReference type="Proteomes" id="UP000886501">
    <property type="component" value="Unassembled WGS sequence"/>
</dbReference>
<accession>A0ACB6ZSS4</accession>
<name>A0ACB6ZSS4_THEGA</name>
<proteinExistence type="predicted"/>
<sequence>MQAIRLQKKYPEISQDEMFDLINRFNAIDTNEPGRVDKAKVLQSIQSSGANYDLARETLKHVSVDASGKVELEDWVELHAKMKTSAGGLATKAGKVTVQGSNANVSHTINEDERSEFTNHINSMLEGDADIGHRLPIPTNTMQLFDECRDGLILCKLINDSVPDTIDMRVLNKPGPRKQINAFQMTENNNIVISSAKAIGCSVVNIGSQDIQEGREHLILGLIWQIIRRGLLSQVDIKLHPELYRLCEDGETIEDLLRLTPDQILLRWFNYHLKAAGWKRRVNNFSKDVKDGENYTVLLNQLKPDQCSLAPLKTTDLRTRAEQVLTNAGNIGCRKYLTPASLLAGNPRLNLAFVANLFNTHPGLEPLDEQEAKDYGVVEDFDAEGEREARVFTLWLNSLGVEPAVFNLFNDLKDGLAILQAFDKIAPGSVVWRRVAKPKEGGVKPYVEPVEGEEGEDIGVTPNQSTLSRFKCVENCNYSVELAKQNGMHLVGIQGADIVDGNKTLVLGLVWQLMRMSITKTLQSLSKGGQGRSISDQEILKWANTTVQKAKPTARSIRSFKDSSLTTAIFFLDLLEALRPGIVDPSMIIKVSETGDYESRRQNAKLAISIARKLNAVIFLVPEDIVDIRPRLVSIVHTAPAYHLADKVHRL</sequence>
<evidence type="ECO:0000313" key="1">
    <source>
        <dbReference type="EMBL" id="KAF9652701.1"/>
    </source>
</evidence>
<reference evidence="1" key="1">
    <citation type="submission" date="2019-10" db="EMBL/GenBank/DDBJ databases">
        <authorList>
            <consortium name="DOE Joint Genome Institute"/>
            <person name="Kuo A."/>
            <person name="Miyauchi S."/>
            <person name="Kiss E."/>
            <person name="Drula E."/>
            <person name="Kohler A."/>
            <person name="Sanchez-Garcia M."/>
            <person name="Andreopoulos B."/>
            <person name="Barry K.W."/>
            <person name="Bonito G."/>
            <person name="Buee M."/>
            <person name="Carver A."/>
            <person name="Chen C."/>
            <person name="Cichocki N."/>
            <person name="Clum A."/>
            <person name="Culley D."/>
            <person name="Crous P.W."/>
            <person name="Fauchery L."/>
            <person name="Girlanda M."/>
            <person name="Hayes R."/>
            <person name="Keri Z."/>
            <person name="Labutti K."/>
            <person name="Lipzen A."/>
            <person name="Lombard V."/>
            <person name="Magnuson J."/>
            <person name="Maillard F."/>
            <person name="Morin E."/>
            <person name="Murat C."/>
            <person name="Nolan M."/>
            <person name="Ohm R."/>
            <person name="Pangilinan J."/>
            <person name="Pereira M."/>
            <person name="Perotto S."/>
            <person name="Peter M."/>
            <person name="Riley R."/>
            <person name="Sitrit Y."/>
            <person name="Stielow B."/>
            <person name="Szollosi G."/>
            <person name="Zifcakova L."/>
            <person name="Stursova M."/>
            <person name="Spatafora J.W."/>
            <person name="Tedersoo L."/>
            <person name="Vaario L.-M."/>
            <person name="Yamada A."/>
            <person name="Yan M."/>
            <person name="Wang P."/>
            <person name="Xu J."/>
            <person name="Bruns T."/>
            <person name="Baldrian P."/>
            <person name="Vilgalys R."/>
            <person name="Henrissat B."/>
            <person name="Grigoriev I.V."/>
            <person name="Hibbett D."/>
            <person name="Nagy L.G."/>
            <person name="Martin F.M."/>
        </authorList>
    </citation>
    <scope>NUCLEOTIDE SEQUENCE</scope>
    <source>
        <strain evidence="1">P2</strain>
    </source>
</reference>
<comment type="caution">
    <text evidence="1">The sequence shown here is derived from an EMBL/GenBank/DDBJ whole genome shotgun (WGS) entry which is preliminary data.</text>
</comment>
<organism evidence="1 2">
    <name type="scientific">Thelephora ganbajun</name>
    <name type="common">Ganba fungus</name>
    <dbReference type="NCBI Taxonomy" id="370292"/>
    <lineage>
        <taxon>Eukaryota</taxon>
        <taxon>Fungi</taxon>
        <taxon>Dikarya</taxon>
        <taxon>Basidiomycota</taxon>
        <taxon>Agaricomycotina</taxon>
        <taxon>Agaricomycetes</taxon>
        <taxon>Thelephorales</taxon>
        <taxon>Thelephoraceae</taxon>
        <taxon>Thelephora</taxon>
    </lineage>
</organism>
<reference evidence="1" key="2">
    <citation type="journal article" date="2020" name="Nat. Commun.">
        <title>Large-scale genome sequencing of mycorrhizal fungi provides insights into the early evolution of symbiotic traits.</title>
        <authorList>
            <person name="Miyauchi S."/>
            <person name="Kiss E."/>
            <person name="Kuo A."/>
            <person name="Drula E."/>
            <person name="Kohler A."/>
            <person name="Sanchez-Garcia M."/>
            <person name="Morin E."/>
            <person name="Andreopoulos B."/>
            <person name="Barry K.W."/>
            <person name="Bonito G."/>
            <person name="Buee M."/>
            <person name="Carver A."/>
            <person name="Chen C."/>
            <person name="Cichocki N."/>
            <person name="Clum A."/>
            <person name="Culley D."/>
            <person name="Crous P.W."/>
            <person name="Fauchery L."/>
            <person name="Girlanda M."/>
            <person name="Hayes R.D."/>
            <person name="Keri Z."/>
            <person name="LaButti K."/>
            <person name="Lipzen A."/>
            <person name="Lombard V."/>
            <person name="Magnuson J."/>
            <person name="Maillard F."/>
            <person name="Murat C."/>
            <person name="Nolan M."/>
            <person name="Ohm R.A."/>
            <person name="Pangilinan J."/>
            <person name="Pereira M.F."/>
            <person name="Perotto S."/>
            <person name="Peter M."/>
            <person name="Pfister S."/>
            <person name="Riley R."/>
            <person name="Sitrit Y."/>
            <person name="Stielow J.B."/>
            <person name="Szollosi G."/>
            <person name="Zifcakova L."/>
            <person name="Stursova M."/>
            <person name="Spatafora J.W."/>
            <person name="Tedersoo L."/>
            <person name="Vaario L.M."/>
            <person name="Yamada A."/>
            <person name="Yan M."/>
            <person name="Wang P."/>
            <person name="Xu J."/>
            <person name="Bruns T."/>
            <person name="Baldrian P."/>
            <person name="Vilgalys R."/>
            <person name="Dunand C."/>
            <person name="Henrissat B."/>
            <person name="Grigoriev I.V."/>
            <person name="Hibbett D."/>
            <person name="Nagy L.G."/>
            <person name="Martin F.M."/>
        </authorList>
    </citation>
    <scope>NUCLEOTIDE SEQUENCE</scope>
    <source>
        <strain evidence="1">P2</strain>
    </source>
</reference>
<protein>
    <submittedName>
        <fullName evidence="1">Uncharacterized protein</fullName>
    </submittedName>
</protein>
<keyword evidence="2" id="KW-1185">Reference proteome</keyword>
<evidence type="ECO:0000313" key="2">
    <source>
        <dbReference type="Proteomes" id="UP000886501"/>
    </source>
</evidence>